<evidence type="ECO:0000256" key="2">
    <source>
        <dbReference type="ARBA" id="ARBA00023015"/>
    </source>
</evidence>
<dbReference type="GO" id="GO:0016071">
    <property type="term" value="P:mRNA metabolic process"/>
    <property type="evidence" value="ECO:0007669"/>
    <property type="project" value="UniProtKB-ARBA"/>
</dbReference>
<dbReference type="OrthoDB" id="6358215at2759"/>
<protein>
    <submittedName>
        <fullName evidence="6">Uncharacterized protein</fullName>
    </submittedName>
</protein>
<dbReference type="GO" id="GO:0005634">
    <property type="term" value="C:nucleus"/>
    <property type="evidence" value="ECO:0007669"/>
    <property type="project" value="UniProtKB-SubCell"/>
</dbReference>
<keyword evidence="7" id="KW-1185">Reference proteome</keyword>
<dbReference type="Pfam" id="PF15365">
    <property type="entry name" value="PNRC"/>
    <property type="match status" value="1"/>
</dbReference>
<dbReference type="AlphaFoldDB" id="A0A8C4V7W7"/>
<accession>A0A8C4V7W7</accession>
<evidence type="ECO:0000256" key="3">
    <source>
        <dbReference type="ARBA" id="ARBA00023159"/>
    </source>
</evidence>
<reference evidence="6" key="1">
    <citation type="submission" date="2025-08" db="UniProtKB">
        <authorList>
            <consortium name="Ensembl"/>
        </authorList>
    </citation>
    <scope>IDENTIFICATION</scope>
</reference>
<organism evidence="6 7">
    <name type="scientific">Falco tinnunculus</name>
    <name type="common">Common kestrel</name>
    <dbReference type="NCBI Taxonomy" id="100819"/>
    <lineage>
        <taxon>Eukaryota</taxon>
        <taxon>Metazoa</taxon>
        <taxon>Chordata</taxon>
        <taxon>Craniata</taxon>
        <taxon>Vertebrata</taxon>
        <taxon>Euteleostomi</taxon>
        <taxon>Archelosauria</taxon>
        <taxon>Archosauria</taxon>
        <taxon>Dinosauria</taxon>
        <taxon>Saurischia</taxon>
        <taxon>Theropoda</taxon>
        <taxon>Coelurosauria</taxon>
        <taxon>Aves</taxon>
        <taxon>Neognathae</taxon>
        <taxon>Neoaves</taxon>
        <taxon>Telluraves</taxon>
        <taxon>Australaves</taxon>
        <taxon>Falconiformes</taxon>
        <taxon>Falconidae</taxon>
        <taxon>Falco</taxon>
    </lineage>
</organism>
<comment type="subcellular location">
    <subcellularLocation>
        <location evidence="1">Nucleus</location>
    </subcellularLocation>
</comment>
<evidence type="ECO:0000256" key="5">
    <source>
        <dbReference type="ARBA" id="ARBA00023242"/>
    </source>
</evidence>
<keyword evidence="4" id="KW-0804">Transcription</keyword>
<evidence type="ECO:0000256" key="4">
    <source>
        <dbReference type="ARBA" id="ARBA00023163"/>
    </source>
</evidence>
<dbReference type="InterPro" id="IPR028322">
    <property type="entry name" value="PNRC-like_rgn"/>
</dbReference>
<name>A0A8C4V7W7_FALTI</name>
<evidence type="ECO:0000256" key="1">
    <source>
        <dbReference type="ARBA" id="ARBA00004123"/>
    </source>
</evidence>
<evidence type="ECO:0000313" key="7">
    <source>
        <dbReference type="Proteomes" id="UP000694562"/>
    </source>
</evidence>
<dbReference type="PANTHER" id="PTHR15405">
    <property type="entry name" value="PROLINE-RICH NUCLEAR RECEPTOR COACTIVATOR"/>
    <property type="match status" value="1"/>
</dbReference>
<keyword evidence="5" id="KW-0539">Nucleus</keyword>
<dbReference type="Ensembl" id="ENSFTIT00000024900.1">
    <property type="protein sequence ID" value="ENSFTIP00000023890.1"/>
    <property type="gene ID" value="ENSFTIG00000015330.1"/>
</dbReference>
<reference evidence="6" key="2">
    <citation type="submission" date="2025-09" db="UniProtKB">
        <authorList>
            <consortium name="Ensembl"/>
        </authorList>
    </citation>
    <scope>IDENTIFICATION</scope>
</reference>
<keyword evidence="2" id="KW-0805">Transcription regulation</keyword>
<dbReference type="InterPro" id="IPR026780">
    <property type="entry name" value="PNRC1/2"/>
</dbReference>
<dbReference type="Proteomes" id="UP000694562">
    <property type="component" value="Unplaced"/>
</dbReference>
<sequence length="85" mass="9882">NKIKHFESQEQRSFSQESKLESYFIKLQPVFAPHTNQHYAGAKFSDQPSPSMLPKPISLWVPVSFKPSDKEIMTFQHTTFLIVQD</sequence>
<proteinExistence type="predicted"/>
<evidence type="ECO:0000313" key="6">
    <source>
        <dbReference type="Ensembl" id="ENSFTIP00000023890.1"/>
    </source>
</evidence>
<keyword evidence="3" id="KW-0010">Activator</keyword>